<dbReference type="InterPro" id="IPR017853">
    <property type="entry name" value="GH"/>
</dbReference>
<feature type="domain" description="Glycosyl-hydrolase 97 catalytic" evidence="2">
    <location>
        <begin position="305"/>
        <end position="493"/>
    </location>
</feature>
<reference evidence="5 6" key="1">
    <citation type="submission" date="2011-01" db="EMBL/GenBank/DDBJ databases">
        <title>Complete sequence of Pseudoxanthomonas suwonensis 11-1.</title>
        <authorList>
            <consortium name="US DOE Joint Genome Institute"/>
            <person name="Lucas S."/>
            <person name="Copeland A."/>
            <person name="Lapidus A."/>
            <person name="Cheng J.-F."/>
            <person name="Goodwin L."/>
            <person name="Pitluck S."/>
            <person name="Teshima H."/>
            <person name="Detter J.C."/>
            <person name="Han C."/>
            <person name="Tapia R."/>
            <person name="Land M."/>
            <person name="Hauser L."/>
            <person name="Kyrpides N."/>
            <person name="Ivanova N."/>
            <person name="Ovchinnikova G."/>
            <person name="Siebers A.K."/>
            <person name="Allgaier M."/>
            <person name="Thelen M.P."/>
            <person name="Hugenholtz P."/>
            <person name="Gladden J."/>
            <person name="Woyke T."/>
        </authorList>
    </citation>
    <scope>NUCLEOTIDE SEQUENCE [LARGE SCALE GENOMIC DNA]</scope>
    <source>
        <strain evidence="6">11-1</strain>
    </source>
</reference>
<dbReference type="Pfam" id="PF14508">
    <property type="entry name" value="GH97_N"/>
    <property type="match status" value="1"/>
</dbReference>
<dbReference type="InterPro" id="IPR013785">
    <property type="entry name" value="Aldolase_TIM"/>
</dbReference>
<keyword evidence="6" id="KW-1185">Reference proteome</keyword>
<dbReference type="AlphaFoldDB" id="E6WS11"/>
<organism evidence="5 6">
    <name type="scientific">Pseudoxanthomonas suwonensis (strain 11-1)</name>
    <dbReference type="NCBI Taxonomy" id="743721"/>
    <lineage>
        <taxon>Bacteria</taxon>
        <taxon>Pseudomonadati</taxon>
        <taxon>Pseudomonadota</taxon>
        <taxon>Gammaproteobacteria</taxon>
        <taxon>Lysobacterales</taxon>
        <taxon>Lysobacteraceae</taxon>
        <taxon>Pseudoxanthomonas</taxon>
    </lineage>
</organism>
<dbReference type="Pfam" id="PF10566">
    <property type="entry name" value="Glyco_hydro_97"/>
    <property type="match status" value="1"/>
</dbReference>
<gene>
    <name evidence="5" type="ordered locus">Psesu_1110</name>
</gene>
<dbReference type="PANTHER" id="PTHR35803">
    <property type="entry name" value="GLUCAN 1,4-ALPHA-GLUCOSIDASE SUSB-RELATED"/>
    <property type="match status" value="1"/>
</dbReference>
<feature type="chain" id="PRO_5003212188" evidence="1">
    <location>
        <begin position="29"/>
        <end position="688"/>
    </location>
</feature>
<dbReference type="InterPro" id="IPR029486">
    <property type="entry name" value="GH97_N"/>
</dbReference>
<evidence type="ECO:0000259" key="3">
    <source>
        <dbReference type="Pfam" id="PF14508"/>
    </source>
</evidence>
<dbReference type="InterPro" id="IPR014718">
    <property type="entry name" value="GH-type_carb-bd"/>
</dbReference>
<dbReference type="STRING" id="743721.Psesu_1110"/>
<dbReference type="SUPFAM" id="SSF51445">
    <property type="entry name" value="(Trans)glycosidases"/>
    <property type="match status" value="1"/>
</dbReference>
<dbReference type="Pfam" id="PF14509">
    <property type="entry name" value="GH97_C"/>
    <property type="match status" value="1"/>
</dbReference>
<feature type="signal peptide" evidence="1">
    <location>
        <begin position="1"/>
        <end position="28"/>
    </location>
</feature>
<proteinExistence type="predicted"/>
<evidence type="ECO:0000259" key="2">
    <source>
        <dbReference type="Pfam" id="PF10566"/>
    </source>
</evidence>
<sequence length="688" mass="76681">MSARRPPRRTGTLLALLLLAAAALPAQARDLARIESPGQVLAVTIEAQHEDRLAYRVERNGQPVIASSRLGFLLGDGRLERNLELVDHSSSSFDETWEQPWGERRLTRNHYNELRARFAERPATPGEAPRRIDVVFRVYDDGVGFRYEFPAEPAPRQVRIRQELTEFALADADDTTAWWIPAFEWNREEYLYSRTPLREIGTAQTPLTLRTGNGLHVSIHEAALVDYAGMNLARGDANVLRAALTPSSEGGAVNRTTPFATPWRTIQIGERAGDLVESSLILNLNEPNAIGDVSWFKPAKYVGVWWSLHLETETWGTGPKHGATTANTRRYIDFAAKNGFRGVLVEGWNPGWDGNWFANGWGFDFTRSTPDFDLPKLAKYAAGKGVHLIGHHETACAVSHYERQLEAAFDLYARNGVDVVKTGYVCDAGDIQRQDQAGGPVVREWHESQWMSNHHLRVVQAAAERKIAVNAHEPVKDTGLRRTYPNWVSREGARGMEFAAWADPPNPPEHEATLVFTRMLAGPMDFTPGIVSLVGRNGQKLRSTLAKQLALYVVLYSPVQMVADLPEHYAKQPQALKFIRDVAVDWEESRMVDGSVGEYAVLARKARGGEEWFLGAVGDDTPRVLQAPLSFLDAGRRYRAEIYRDGDGADWERNAAAFVHETREVGAGDVLELRLGRGGGQAVRFVPL</sequence>
<evidence type="ECO:0000259" key="4">
    <source>
        <dbReference type="Pfam" id="PF14509"/>
    </source>
</evidence>
<keyword evidence="5" id="KW-0378">Hydrolase</keyword>
<dbReference type="InterPro" id="IPR029483">
    <property type="entry name" value="GH97_C"/>
</dbReference>
<evidence type="ECO:0000313" key="5">
    <source>
        <dbReference type="EMBL" id="ADV26960.1"/>
    </source>
</evidence>
<accession>E6WS11</accession>
<dbReference type="Gene3D" id="2.70.98.10">
    <property type="match status" value="1"/>
</dbReference>
<dbReference type="Proteomes" id="UP000008632">
    <property type="component" value="Chromosome"/>
</dbReference>
<name>E6WS11_PSEUU</name>
<protein>
    <submittedName>
        <fullName evidence="5">Glycoside hydrolase 97</fullName>
    </submittedName>
</protein>
<dbReference type="EMBL" id="CP002446">
    <property type="protein sequence ID" value="ADV26960.1"/>
    <property type="molecule type" value="Genomic_DNA"/>
</dbReference>
<dbReference type="eggNOG" id="COG1082">
    <property type="taxonomic scope" value="Bacteria"/>
</dbReference>
<evidence type="ECO:0000256" key="1">
    <source>
        <dbReference type="SAM" id="SignalP"/>
    </source>
</evidence>
<dbReference type="GO" id="GO:0030246">
    <property type="term" value="F:carbohydrate binding"/>
    <property type="evidence" value="ECO:0007669"/>
    <property type="project" value="InterPro"/>
</dbReference>
<dbReference type="GO" id="GO:0016787">
    <property type="term" value="F:hydrolase activity"/>
    <property type="evidence" value="ECO:0007669"/>
    <property type="project" value="UniProtKB-KW"/>
</dbReference>
<dbReference type="InterPro" id="IPR052720">
    <property type="entry name" value="Glycosyl_hydrolase_97"/>
</dbReference>
<feature type="domain" description="Glycosyl-hydrolase 97 N-terminal" evidence="3">
    <location>
        <begin position="34"/>
        <end position="287"/>
    </location>
</feature>
<keyword evidence="1" id="KW-0732">Signal</keyword>
<dbReference type="PANTHER" id="PTHR35803:SF1">
    <property type="entry name" value="GLUCAN 1,4-ALPHA-GLUCOSIDASE SUSB"/>
    <property type="match status" value="1"/>
</dbReference>
<dbReference type="InterPro" id="IPR019563">
    <property type="entry name" value="GH97_catalytic"/>
</dbReference>
<dbReference type="Gene3D" id="3.20.20.70">
    <property type="entry name" value="Aldolase class I"/>
    <property type="match status" value="1"/>
</dbReference>
<dbReference type="HOGENOM" id="CLU_011166_2_0_6"/>
<feature type="domain" description="Glycosyl-hydrolase 97 C-terminal oligomerisation" evidence="4">
    <location>
        <begin position="585"/>
        <end position="685"/>
    </location>
</feature>
<evidence type="ECO:0000313" key="6">
    <source>
        <dbReference type="Proteomes" id="UP000008632"/>
    </source>
</evidence>
<dbReference type="KEGG" id="psu:Psesu_1110"/>